<dbReference type="AlphaFoldDB" id="A0A845GAF9"/>
<feature type="signal peptide" evidence="1">
    <location>
        <begin position="1"/>
        <end position="24"/>
    </location>
</feature>
<feature type="non-terminal residue" evidence="2">
    <location>
        <position position="46"/>
    </location>
</feature>
<evidence type="ECO:0000313" key="3">
    <source>
        <dbReference type="Proteomes" id="UP000470302"/>
    </source>
</evidence>
<keyword evidence="1" id="KW-0732">Signal</keyword>
<evidence type="ECO:0000256" key="1">
    <source>
        <dbReference type="SAM" id="SignalP"/>
    </source>
</evidence>
<evidence type="ECO:0000313" key="2">
    <source>
        <dbReference type="EMBL" id="MYM91653.1"/>
    </source>
</evidence>
<reference evidence="2 3" key="1">
    <citation type="submission" date="2020-01" db="EMBL/GenBank/DDBJ databases">
        <title>Novel species isolated from a subtropical stream in China.</title>
        <authorList>
            <person name="Lu H."/>
        </authorList>
    </citation>
    <scope>NUCLEOTIDE SEQUENCE [LARGE SCALE GENOMIC DNA]</scope>
    <source>
        <strain evidence="2 3">FT82W</strain>
    </source>
</reference>
<dbReference type="EMBL" id="WWCW01000239">
    <property type="protein sequence ID" value="MYM91653.1"/>
    <property type="molecule type" value="Genomic_DNA"/>
</dbReference>
<organism evidence="2 3">
    <name type="scientific">Duganella vulcania</name>
    <dbReference type="NCBI Taxonomy" id="2692166"/>
    <lineage>
        <taxon>Bacteria</taxon>
        <taxon>Pseudomonadati</taxon>
        <taxon>Pseudomonadota</taxon>
        <taxon>Betaproteobacteria</taxon>
        <taxon>Burkholderiales</taxon>
        <taxon>Oxalobacteraceae</taxon>
        <taxon>Telluria group</taxon>
        <taxon>Duganella</taxon>
    </lineage>
</organism>
<name>A0A845GAF9_9BURK</name>
<accession>A0A845GAF9</accession>
<protein>
    <submittedName>
        <fullName evidence="2">PepSY domain-containing protein</fullName>
    </submittedName>
</protein>
<proteinExistence type="predicted"/>
<comment type="caution">
    <text evidence="2">The sequence shown here is derived from an EMBL/GenBank/DDBJ whole genome shotgun (WGS) entry which is preliminary data.</text>
</comment>
<sequence length="46" mass="4328">MKKTITTLLAGVAVLFALSAPVHAEDAKPAASAPAASAPAASAPAA</sequence>
<dbReference type="Proteomes" id="UP000470302">
    <property type="component" value="Unassembled WGS sequence"/>
</dbReference>
<gene>
    <name evidence="2" type="ORF">GTP91_31305</name>
</gene>
<feature type="chain" id="PRO_5033067653" evidence="1">
    <location>
        <begin position="25"/>
        <end position="46"/>
    </location>
</feature>